<feature type="active site" description="Proton acceptor" evidence="4">
    <location>
        <position position="204"/>
    </location>
</feature>
<evidence type="ECO:0000313" key="6">
    <source>
        <dbReference type="EMBL" id="VFU11020.1"/>
    </source>
</evidence>
<dbReference type="Gene3D" id="3.40.1090.10">
    <property type="entry name" value="Cytosolic phospholipase A2 catalytic domain"/>
    <property type="match status" value="2"/>
</dbReference>
<feature type="active site" description="Nucleophile" evidence="4">
    <location>
        <position position="52"/>
    </location>
</feature>
<proteinExistence type="predicted"/>
<keyword evidence="1 4" id="KW-0378">Hydrolase</keyword>
<dbReference type="PROSITE" id="PS51635">
    <property type="entry name" value="PNPLA"/>
    <property type="match status" value="1"/>
</dbReference>
<keyword evidence="2 4" id="KW-0442">Lipid degradation</keyword>
<dbReference type="PANTHER" id="PTHR14226">
    <property type="entry name" value="NEUROPATHY TARGET ESTERASE/SWISS CHEESE D.MELANOGASTER"/>
    <property type="match status" value="1"/>
</dbReference>
<evidence type="ECO:0000256" key="1">
    <source>
        <dbReference type="ARBA" id="ARBA00022801"/>
    </source>
</evidence>
<feature type="short sequence motif" description="GXSXG" evidence="4">
    <location>
        <begin position="50"/>
        <end position="54"/>
    </location>
</feature>
<evidence type="ECO:0000256" key="4">
    <source>
        <dbReference type="PROSITE-ProRule" id="PRU01161"/>
    </source>
</evidence>
<dbReference type="EMBL" id="LR536450">
    <property type="protein sequence ID" value="VFU11020.1"/>
    <property type="molecule type" value="Genomic_DNA"/>
</dbReference>
<dbReference type="Pfam" id="PF01734">
    <property type="entry name" value="Patatin"/>
    <property type="match status" value="1"/>
</dbReference>
<accession>A0A4U8Z634</accession>
<feature type="domain" description="PNPLA" evidence="5">
    <location>
        <begin position="18"/>
        <end position="217"/>
    </location>
</feature>
<evidence type="ECO:0000313" key="7">
    <source>
        <dbReference type="Proteomes" id="UP000294360"/>
    </source>
</evidence>
<dbReference type="PANTHER" id="PTHR14226:SF78">
    <property type="entry name" value="SLR0060 PROTEIN"/>
    <property type="match status" value="1"/>
</dbReference>
<feature type="short sequence motif" description="DGA/G" evidence="4">
    <location>
        <begin position="204"/>
        <end position="206"/>
    </location>
</feature>
<keyword evidence="3 4" id="KW-0443">Lipid metabolism</keyword>
<evidence type="ECO:0000256" key="2">
    <source>
        <dbReference type="ARBA" id="ARBA00022963"/>
    </source>
</evidence>
<feature type="short sequence motif" description="GXGXXG" evidence="4">
    <location>
        <begin position="22"/>
        <end position="27"/>
    </location>
</feature>
<evidence type="ECO:0000256" key="3">
    <source>
        <dbReference type="ARBA" id="ARBA00023098"/>
    </source>
</evidence>
<evidence type="ECO:0000259" key="5">
    <source>
        <dbReference type="PROSITE" id="PS51635"/>
    </source>
</evidence>
<sequence length="347" mass="38917">MTESVAPDDWNGQKKISLALQGGGSHGAFTWGVLDAILEDERLDVEAITGTSAGAMNAVVFAEGYLEGGRKGARKSLAKFWRSISDAAAFSPAQQKIIHMFFRDLPLQRSLAFWWTDFLTHYASPYEFNPLNINPLRDHLIKMINFEKVRAMTELKLFVTATNVHNGRVTIFEGKDLTADHVMASACLPFLFQAVEIDGVPYWDGGYMGNPALFPLFYETACPDILIVQINPIERDETPKSARDIQDRLNEITFNGALMGELRAMDFVNRLIDKGRLTGDQYMRTLAHRIDGGKFLEPFAASTKIDASWSMIQKLHGFGREAGKQWLGAHYEKIGVEATLDLRMAYR</sequence>
<dbReference type="InterPro" id="IPR002641">
    <property type="entry name" value="PNPLA_dom"/>
</dbReference>
<gene>
    <name evidence="6" type="ORF">MTUNDRAET4_4139</name>
</gene>
<dbReference type="OrthoDB" id="9807112at2"/>
<name>A0A4U8Z634_METTU</name>
<dbReference type="KEGG" id="mtun:MTUNDRAET4_4139"/>
<dbReference type="InterPro" id="IPR016035">
    <property type="entry name" value="Acyl_Trfase/lysoPLipase"/>
</dbReference>
<dbReference type="AlphaFoldDB" id="A0A4U8Z634"/>
<protein>
    <submittedName>
        <fullName evidence="6">Patatin</fullName>
    </submittedName>
</protein>
<organism evidence="6 7">
    <name type="scientific">Methylocella tundrae</name>
    <dbReference type="NCBI Taxonomy" id="227605"/>
    <lineage>
        <taxon>Bacteria</taxon>
        <taxon>Pseudomonadati</taxon>
        <taxon>Pseudomonadota</taxon>
        <taxon>Alphaproteobacteria</taxon>
        <taxon>Hyphomicrobiales</taxon>
        <taxon>Beijerinckiaceae</taxon>
        <taxon>Methylocella</taxon>
    </lineage>
</organism>
<dbReference type="RefSeq" id="WP_134491987.1">
    <property type="nucleotide sequence ID" value="NZ_CP139089.1"/>
</dbReference>
<dbReference type="SUPFAM" id="SSF52151">
    <property type="entry name" value="FabD/lysophospholipase-like"/>
    <property type="match status" value="1"/>
</dbReference>
<dbReference type="GO" id="GO:0016787">
    <property type="term" value="F:hydrolase activity"/>
    <property type="evidence" value="ECO:0007669"/>
    <property type="project" value="UniProtKB-UniRule"/>
</dbReference>
<dbReference type="GO" id="GO:0016042">
    <property type="term" value="P:lipid catabolic process"/>
    <property type="evidence" value="ECO:0007669"/>
    <property type="project" value="UniProtKB-UniRule"/>
</dbReference>
<reference evidence="6 7" key="1">
    <citation type="submission" date="2019-03" db="EMBL/GenBank/DDBJ databases">
        <authorList>
            <person name="Kox A.R. M."/>
        </authorList>
    </citation>
    <scope>NUCLEOTIDE SEQUENCE [LARGE SCALE GENOMIC DNA]</scope>
    <source>
        <strain evidence="6">MTUNDRAET4 annotated genome</strain>
    </source>
</reference>
<dbReference type="InterPro" id="IPR050301">
    <property type="entry name" value="NTE"/>
</dbReference>
<dbReference type="Proteomes" id="UP000294360">
    <property type="component" value="Chromosome"/>
</dbReference>